<sequence length="2173" mass="238256">MTLPDQPSIYTVIDFFLKQLTISKDAVAIQYQNQQLTYRELAEKVFTLSSKIARISEKTIVVSASRSIDMIIHVLAILHARKAYLPLDASYPLERLKQIIKDADVQTGLYSTEEEIIFNQKLNLVNLLSLEEIPTPSFSSTVTYVLYTSGSTGVPKGVSMGNEALINLIQWQKNNSRCGEGTKTLQFSPLGFDVSFQEIFATLSTGGTLVLIDDDQRLNPIGLLEFIAEQRINRIFLPFVALQLLAETAVNNQRFPPSLQEVMTAGEQLKVTPQLRAFFSALPNCQLFNQYGPTECHVVTQLALDGPPDSWPELPSIGTPIDNVSIFILDEQLNPVADGIEGELCIGGVCVAEGYLNQPTLTAEKFQQWQPPQGSTQRIYRTGDVARKLPDGNFEFLGRKDDQVKIRGYRIELGEIEAALTKLPNVTQAVVTVNKDIPSQNRLIAYLTSDKEEQELQLRNQLSDLLPDYMIPSGFVIVSEFKRTPNGKVDRKSLPKPSLQRPALQVPYRKPTTLIEQQTVALWEELLLLERLGADDSFFELGGNSLLAQKTVVLLQQRHGYLLPITKLYQFPTPSGISIFLAGDEKKFELPAAPISNTKQKDVAIIGMACRFPGADTIDAFWNILVNGQETVRFFTQQELDKNIPDTLKRDPSYVPVRGIIDDIKEFDADFFGISPRMAEVMDPQQRIFLEIAYEVLENTGYLLNNRNQSVGVFAGCGNNTYYLNNVFPNKNTLETIGQFQVNTVSEKDYIATRTAYQLNLQGPAVGVFSACSTSLLAVAEATESIRNGKCRVAIAGGASITAPVESGHLYQEGAMFSQDGHTRSFDANATGTVFSDGGGAVLLKSLDEAERDGDFIYAVIKGTGVNNDGGEKGSFTAPSAHGQATAIALALRDAAVNPATISYIEAHGTATPIGDPIEIEGLKMAFGPQEHNHFCAIGSVKSNIGHLTHAAGVAGLIKTALSMQHGVLPASINYQTPNPALRLDKSPFYVNDRLKEWKGEKRRAGISSFGVGGTNVHVVLESYPAPVPVSQPAEGDWQLITWSAHSEQSATEYGVKLAAYLTNHPALSLASVGATLRATRKEYLFKRFAVAKDAAGLLVAVQAPTPSTRAAAVTDSTEVMFVFPGQGTHYPFMGRELYLRFPVFREALEACRAILIAQTGWDILDVLYPEKEKPESETVDNTLYAQPALFSVSYALATLWMSLGIKPQAFIGHSLGEFVAAHLAGVFSLEDALKLVATRATMVSALPKGAMLAVRIPEDRVANLLEEGISHALVNSPNNHVFSSTPEKISRLTEKVATLGFAHAPVNTTHAFHSAAMDPVVTPFQRVVASVTLNPPRIPIISSVTGTYLKDSEATSSSYWANHLRATVRFSEAIAFAAQESNPIFLETGPGSVLSSYIKQQNKRWVALESITSANHETKQLFQALGKLWQLGLKPNWNGINETSLPKIPTLPTYAFQRKRLWLDPIITEQPINSFVINSSEITPIIDNNPLSVNRSALLSEKIRQILENALGIELGDTDEKLSFIDLGVDSLLLTQLSLTLKKEFSIPVSFRQLSEEYDSIPTLVGYLDQQLPPEKFAPAPIHVPAPAAARPVLPQVVANTGPLTALDQIAQQLQVLTQQVQLLQGNGSTPQAAPLLPTTTHPPALTPLSISPDEAAELKKPFGATARIERQKTTLNETQKNFIRAFAADYNQKTAKSKEYTQKHRASMADPRVVTGFKPVIKEIVYPIVVSSSKGSRVKDIDGNEYIDALNGFGSNMLGYQPEFLTRAIKEQMDKGYEIGPQHELSGPVCDLICEFTGFDRAALCNTGSEAVLGAMRIARTVTGRSLIVAFTGSYHGINDEVIVRGTKSGKNFPAAPGIMPEAVQNMLILDYGTDESLRIISERADELAAVLVEPVQSRRPEFQPVDFLKQVRQITAKSGSVLIFDEVITGFRAHPGGAQALFGIQADLGTYGKVIGGGLPIGAIAGKKAFMDALDGGFWQYGDESIPEAGVTYFAGTFVRHPLALAAAKASLEYMKDKGAALQNELNEKTVYLVQALNDVCQRHYIPLYSVHFGSLWKLKLKEEYPYNELVFALMRSKGIHIWENFPCFLTEAHTKDDIDQIITQFEQSVQELIDAELIPVPKKKKEVTLRMDDNQPPVMGAKLGLDSEGNPAWFITDTQRPGKYLKIEP</sequence>
<dbReference type="PROSITE" id="PS52004">
    <property type="entry name" value="KS3_2"/>
    <property type="match status" value="1"/>
</dbReference>
<dbReference type="Pfam" id="PF16197">
    <property type="entry name" value="KAsynt_C_assoc"/>
    <property type="match status" value="1"/>
</dbReference>
<dbReference type="Pfam" id="PF00109">
    <property type="entry name" value="ketoacyl-synt"/>
    <property type="match status" value="1"/>
</dbReference>
<dbReference type="RefSeq" id="WP_114066270.1">
    <property type="nucleotide sequence ID" value="NZ_CP030850.1"/>
</dbReference>
<keyword evidence="1" id="KW-0596">Phosphopantetheine</keyword>
<dbReference type="GO" id="GO:0008483">
    <property type="term" value="F:transaminase activity"/>
    <property type="evidence" value="ECO:0007669"/>
    <property type="project" value="InterPro"/>
</dbReference>
<dbReference type="Gene3D" id="1.10.1200.10">
    <property type="entry name" value="ACP-like"/>
    <property type="match status" value="2"/>
</dbReference>
<dbReference type="PROSITE" id="PS00455">
    <property type="entry name" value="AMP_BINDING"/>
    <property type="match status" value="1"/>
</dbReference>
<dbReference type="InterPro" id="IPR032821">
    <property type="entry name" value="PKS_assoc"/>
</dbReference>
<protein>
    <submittedName>
        <fullName evidence="7">Type I polyketide synthase</fullName>
    </submittedName>
</protein>
<dbReference type="SUPFAM" id="SSF53383">
    <property type="entry name" value="PLP-dependent transferases"/>
    <property type="match status" value="1"/>
</dbReference>
<dbReference type="Pfam" id="PF00550">
    <property type="entry name" value="PP-binding"/>
    <property type="match status" value="2"/>
</dbReference>
<dbReference type="Pfam" id="PF00501">
    <property type="entry name" value="AMP-binding"/>
    <property type="match status" value="1"/>
</dbReference>
<dbReference type="GO" id="GO:0030170">
    <property type="term" value="F:pyridoxal phosphate binding"/>
    <property type="evidence" value="ECO:0007669"/>
    <property type="project" value="InterPro"/>
</dbReference>
<dbReference type="EMBL" id="CP030850">
    <property type="protein sequence ID" value="AXE17485.1"/>
    <property type="molecule type" value="Genomic_DNA"/>
</dbReference>
<dbReference type="GO" id="GO:0031177">
    <property type="term" value="F:phosphopantetheine binding"/>
    <property type="evidence" value="ECO:0007669"/>
    <property type="project" value="InterPro"/>
</dbReference>
<dbReference type="InterPro" id="IPR015421">
    <property type="entry name" value="PyrdxlP-dep_Trfase_major"/>
</dbReference>
<dbReference type="GO" id="GO:0004312">
    <property type="term" value="F:fatty acid synthase activity"/>
    <property type="evidence" value="ECO:0007669"/>
    <property type="project" value="TreeGrafter"/>
</dbReference>
<dbReference type="Pfam" id="PF00202">
    <property type="entry name" value="Aminotran_3"/>
    <property type="match status" value="1"/>
</dbReference>
<dbReference type="Gene3D" id="3.90.1150.10">
    <property type="entry name" value="Aspartate Aminotransferase, domain 1"/>
    <property type="match status" value="1"/>
</dbReference>
<evidence type="ECO:0000256" key="4">
    <source>
        <dbReference type="ARBA" id="ARBA00022898"/>
    </source>
</evidence>
<dbReference type="InterPro" id="IPR015422">
    <property type="entry name" value="PyrdxlP-dep_Trfase_small"/>
</dbReference>
<dbReference type="InterPro" id="IPR001227">
    <property type="entry name" value="Ac_transferase_dom_sf"/>
</dbReference>
<dbReference type="InterPro" id="IPR014030">
    <property type="entry name" value="Ketoacyl_synth_N"/>
</dbReference>
<dbReference type="InterPro" id="IPR018201">
    <property type="entry name" value="Ketoacyl_synth_AS"/>
</dbReference>
<name>A0A344TFR4_9BACT</name>
<dbReference type="FunFam" id="3.30.300.30:FF:000010">
    <property type="entry name" value="Enterobactin synthetase component F"/>
    <property type="match status" value="1"/>
</dbReference>
<dbReference type="Pfam" id="PF00698">
    <property type="entry name" value="Acyl_transf_1"/>
    <property type="match status" value="1"/>
</dbReference>
<evidence type="ECO:0000313" key="8">
    <source>
        <dbReference type="Proteomes" id="UP000251993"/>
    </source>
</evidence>
<keyword evidence="3" id="KW-0808">Transferase</keyword>
<keyword evidence="8" id="KW-1185">Reference proteome</keyword>
<dbReference type="CDD" id="cd00833">
    <property type="entry name" value="PKS"/>
    <property type="match status" value="1"/>
</dbReference>
<evidence type="ECO:0000259" key="5">
    <source>
        <dbReference type="PROSITE" id="PS50075"/>
    </source>
</evidence>
<dbReference type="Proteomes" id="UP000251993">
    <property type="component" value="Chromosome"/>
</dbReference>
<dbReference type="KEGG" id="run:DR864_06945"/>
<dbReference type="GO" id="GO:0004315">
    <property type="term" value="F:3-oxoacyl-[acyl-carrier-protein] synthase activity"/>
    <property type="evidence" value="ECO:0007669"/>
    <property type="project" value="InterPro"/>
</dbReference>
<evidence type="ECO:0000313" key="7">
    <source>
        <dbReference type="EMBL" id="AXE17485.1"/>
    </source>
</evidence>
<dbReference type="Gene3D" id="3.30.70.3290">
    <property type="match status" value="1"/>
</dbReference>
<dbReference type="GO" id="GO:0006633">
    <property type="term" value="P:fatty acid biosynthetic process"/>
    <property type="evidence" value="ECO:0007669"/>
    <property type="project" value="InterPro"/>
</dbReference>
<dbReference type="GO" id="GO:0044550">
    <property type="term" value="P:secondary metabolite biosynthetic process"/>
    <property type="evidence" value="ECO:0007669"/>
    <property type="project" value="UniProtKB-ARBA"/>
</dbReference>
<dbReference type="Gene3D" id="3.30.300.30">
    <property type="match status" value="1"/>
</dbReference>
<dbReference type="PROSITE" id="PS50075">
    <property type="entry name" value="CARRIER"/>
    <property type="match status" value="2"/>
</dbReference>
<accession>A0A344TFR4</accession>
<dbReference type="Gene3D" id="3.40.366.10">
    <property type="entry name" value="Malonyl-Coenzyme A Acyl Carrier Protein, domain 2"/>
    <property type="match status" value="1"/>
</dbReference>
<dbReference type="OrthoDB" id="4317020at2"/>
<dbReference type="InterPro" id="IPR010071">
    <property type="entry name" value="AA_adenyl_dom"/>
</dbReference>
<keyword evidence="4" id="KW-0663">Pyridoxal phosphate</keyword>
<evidence type="ECO:0000256" key="3">
    <source>
        <dbReference type="ARBA" id="ARBA00022679"/>
    </source>
</evidence>
<evidence type="ECO:0000256" key="2">
    <source>
        <dbReference type="ARBA" id="ARBA00022553"/>
    </source>
</evidence>
<dbReference type="InterPro" id="IPR020845">
    <property type="entry name" value="AMP-binding_CS"/>
</dbReference>
<dbReference type="Gene3D" id="3.40.640.10">
    <property type="entry name" value="Type I PLP-dependent aspartate aminotransferase-like (Major domain)"/>
    <property type="match status" value="1"/>
</dbReference>
<dbReference type="PROSITE" id="PS00606">
    <property type="entry name" value="KS3_1"/>
    <property type="match status" value="1"/>
</dbReference>
<dbReference type="PANTHER" id="PTHR43775:SF51">
    <property type="entry name" value="INACTIVE PHENOLPHTHIOCEROL SYNTHESIS POLYKETIDE SYNTHASE TYPE I PKS1-RELATED"/>
    <property type="match status" value="1"/>
</dbReference>
<dbReference type="Pfam" id="PF13193">
    <property type="entry name" value="AMP-binding_C"/>
    <property type="match status" value="1"/>
</dbReference>
<gene>
    <name evidence="7" type="ORF">DR864_06945</name>
</gene>
<evidence type="ECO:0000256" key="1">
    <source>
        <dbReference type="ARBA" id="ARBA00022450"/>
    </source>
</evidence>
<dbReference type="InterPro" id="IPR005814">
    <property type="entry name" value="Aminotrans_3"/>
</dbReference>
<dbReference type="SUPFAM" id="SSF47336">
    <property type="entry name" value="ACP-like"/>
    <property type="match status" value="2"/>
</dbReference>
<evidence type="ECO:0000259" key="6">
    <source>
        <dbReference type="PROSITE" id="PS52004"/>
    </source>
</evidence>
<feature type="domain" description="Ketosynthase family 3 (KS3)" evidence="6">
    <location>
        <begin position="600"/>
        <end position="1023"/>
    </location>
</feature>
<organism evidence="7 8">
    <name type="scientific">Runella rosea</name>
    <dbReference type="NCBI Taxonomy" id="2259595"/>
    <lineage>
        <taxon>Bacteria</taxon>
        <taxon>Pseudomonadati</taxon>
        <taxon>Bacteroidota</taxon>
        <taxon>Cytophagia</taxon>
        <taxon>Cytophagales</taxon>
        <taxon>Spirosomataceae</taxon>
        <taxon>Runella</taxon>
    </lineage>
</organism>
<keyword evidence="2" id="KW-0597">Phosphoprotein</keyword>
<dbReference type="Pfam" id="PF02801">
    <property type="entry name" value="Ketoacyl-synt_C"/>
    <property type="match status" value="1"/>
</dbReference>
<proteinExistence type="predicted"/>
<dbReference type="InterPro" id="IPR025110">
    <property type="entry name" value="AMP-bd_C"/>
</dbReference>
<dbReference type="SUPFAM" id="SSF55048">
    <property type="entry name" value="Probable ACP-binding domain of malonyl-CoA ACP transacylase"/>
    <property type="match status" value="1"/>
</dbReference>
<dbReference type="InterPro" id="IPR014043">
    <property type="entry name" value="Acyl_transferase_dom"/>
</dbReference>
<dbReference type="InterPro" id="IPR014031">
    <property type="entry name" value="Ketoacyl_synth_C"/>
</dbReference>
<dbReference type="InterPro" id="IPR036736">
    <property type="entry name" value="ACP-like_sf"/>
</dbReference>
<dbReference type="InterPro" id="IPR050091">
    <property type="entry name" value="PKS_NRPS_Biosynth_Enz"/>
</dbReference>
<dbReference type="InterPro" id="IPR015424">
    <property type="entry name" value="PyrdxlP-dep_Trfase"/>
</dbReference>
<dbReference type="SUPFAM" id="SSF53901">
    <property type="entry name" value="Thiolase-like"/>
    <property type="match status" value="1"/>
</dbReference>
<dbReference type="InterPro" id="IPR016036">
    <property type="entry name" value="Malonyl_transacylase_ACP-bd"/>
</dbReference>
<feature type="domain" description="Carrier" evidence="5">
    <location>
        <begin position="1498"/>
        <end position="1573"/>
    </location>
</feature>
<dbReference type="SMART" id="SM00823">
    <property type="entry name" value="PKS_PP"/>
    <property type="match status" value="2"/>
</dbReference>
<dbReference type="SMART" id="SM00827">
    <property type="entry name" value="PKS_AT"/>
    <property type="match status" value="1"/>
</dbReference>
<dbReference type="Gene3D" id="3.30.70.250">
    <property type="entry name" value="Malonyl-CoA ACP transacylase, ACP-binding"/>
    <property type="match status" value="1"/>
</dbReference>
<feature type="domain" description="Carrier" evidence="5">
    <location>
        <begin position="510"/>
        <end position="585"/>
    </location>
</feature>
<dbReference type="PANTHER" id="PTHR43775">
    <property type="entry name" value="FATTY ACID SYNTHASE"/>
    <property type="match status" value="1"/>
</dbReference>
<dbReference type="InterPro" id="IPR009081">
    <property type="entry name" value="PP-bd_ACP"/>
</dbReference>
<dbReference type="NCBIfam" id="TIGR01733">
    <property type="entry name" value="AA-adenyl-dom"/>
    <property type="match status" value="1"/>
</dbReference>
<dbReference type="InterPro" id="IPR020841">
    <property type="entry name" value="PKS_Beta-ketoAc_synthase_dom"/>
</dbReference>
<reference evidence="7 8" key="1">
    <citation type="submission" date="2018-07" db="EMBL/GenBank/DDBJ databases">
        <title>Genome sequencing of Runella.</title>
        <authorList>
            <person name="Baek M.-G."/>
            <person name="Yi H."/>
        </authorList>
    </citation>
    <scope>NUCLEOTIDE SEQUENCE [LARGE SCALE GENOMIC DNA]</scope>
    <source>
        <strain evidence="7 8">HYN0085</strain>
    </source>
</reference>
<dbReference type="Gene3D" id="3.40.50.12780">
    <property type="entry name" value="N-terminal domain of ligase-like"/>
    <property type="match status" value="1"/>
</dbReference>
<dbReference type="Gene3D" id="3.40.47.10">
    <property type="match status" value="1"/>
</dbReference>
<dbReference type="SMART" id="SM00825">
    <property type="entry name" value="PKS_KS"/>
    <property type="match status" value="1"/>
</dbReference>
<dbReference type="InterPro" id="IPR045851">
    <property type="entry name" value="AMP-bd_C_sf"/>
</dbReference>
<dbReference type="InterPro" id="IPR042099">
    <property type="entry name" value="ANL_N_sf"/>
</dbReference>
<dbReference type="InterPro" id="IPR016039">
    <property type="entry name" value="Thiolase-like"/>
</dbReference>
<dbReference type="InterPro" id="IPR000873">
    <property type="entry name" value="AMP-dep_synth/lig_dom"/>
</dbReference>
<dbReference type="SUPFAM" id="SSF56801">
    <property type="entry name" value="Acetyl-CoA synthetase-like"/>
    <property type="match status" value="1"/>
</dbReference>
<dbReference type="InterPro" id="IPR020806">
    <property type="entry name" value="PKS_PP-bd"/>
</dbReference>
<dbReference type="InterPro" id="IPR016035">
    <property type="entry name" value="Acyl_Trfase/lysoPLipase"/>
</dbReference>
<dbReference type="SUPFAM" id="SSF52151">
    <property type="entry name" value="FabD/lysophospholipase-like"/>
    <property type="match status" value="1"/>
</dbReference>